<dbReference type="Gene3D" id="3.40.50.1000">
    <property type="entry name" value="HAD superfamily/HAD-like"/>
    <property type="match status" value="1"/>
</dbReference>
<dbReference type="InterPro" id="IPR050155">
    <property type="entry name" value="HAD-like_hydrolase_sf"/>
</dbReference>
<reference evidence="5 6" key="1">
    <citation type="submission" date="2019-12" db="EMBL/GenBank/DDBJ databases">
        <authorList>
            <person name="Li M."/>
        </authorList>
    </citation>
    <scope>NUCLEOTIDE SEQUENCE [LARGE SCALE GENOMIC DNA]</scope>
    <source>
        <strain evidence="5 6">GBMRC 2046</strain>
    </source>
</reference>
<dbReference type="Pfam" id="PF13419">
    <property type="entry name" value="HAD_2"/>
    <property type="match status" value="1"/>
</dbReference>
<dbReference type="GO" id="GO:0006281">
    <property type="term" value="P:DNA repair"/>
    <property type="evidence" value="ECO:0007669"/>
    <property type="project" value="TreeGrafter"/>
</dbReference>
<dbReference type="Gene3D" id="1.10.150.240">
    <property type="entry name" value="Putative phosphatase, domain 2"/>
    <property type="match status" value="1"/>
</dbReference>
<evidence type="ECO:0000256" key="3">
    <source>
        <dbReference type="ARBA" id="ARBA00006171"/>
    </source>
</evidence>
<evidence type="ECO:0000313" key="6">
    <source>
        <dbReference type="Proteomes" id="UP000433101"/>
    </source>
</evidence>
<dbReference type="NCBIfam" id="TIGR01549">
    <property type="entry name" value="HAD-SF-IA-v1"/>
    <property type="match status" value="1"/>
</dbReference>
<evidence type="ECO:0000256" key="2">
    <source>
        <dbReference type="ARBA" id="ARBA00004818"/>
    </source>
</evidence>
<keyword evidence="5" id="KW-0378">Hydrolase</keyword>
<dbReference type="GO" id="GO:0005829">
    <property type="term" value="C:cytosol"/>
    <property type="evidence" value="ECO:0007669"/>
    <property type="project" value="TreeGrafter"/>
</dbReference>
<evidence type="ECO:0000313" key="5">
    <source>
        <dbReference type="EMBL" id="MXN65993.1"/>
    </source>
</evidence>
<dbReference type="SFLD" id="SFLDG01129">
    <property type="entry name" value="C1.5:_HAD__Beta-PGM__Phosphata"/>
    <property type="match status" value="1"/>
</dbReference>
<sequence>MTISAVLFDKDGTLIDFDKTWAPTFRALIEEVSGNDEAQMLRLSEACEYDLENRAFLPGSCAVAGTNDDFVDAWVEILGLSDSEAFLREMDESLGRLSLDHVSPFEDLIHVLDRLAGHQIVLGIATNDAEVSARAQLQAMGITDRFPHVFGYDSGHGAKPGPGMVRAFCDAARVAPGEVVMVGDSLHDMHAGRAAGTRTLALTTGTIGRDILEPHADHVADSLTDGCFWIESLRI</sequence>
<evidence type="ECO:0000256" key="1">
    <source>
        <dbReference type="ARBA" id="ARBA00000830"/>
    </source>
</evidence>
<dbReference type="EC" id="3.1.3.18" evidence="4"/>
<dbReference type="InterPro" id="IPR006439">
    <property type="entry name" value="HAD-SF_hydro_IA"/>
</dbReference>
<proteinExistence type="inferred from homology"/>
<dbReference type="PANTHER" id="PTHR43434:SF1">
    <property type="entry name" value="PHOSPHOGLYCOLATE PHOSPHATASE"/>
    <property type="match status" value="1"/>
</dbReference>
<accession>A0A7X3LVT9</accession>
<dbReference type="SFLD" id="SFLDS00003">
    <property type="entry name" value="Haloacid_Dehalogenase"/>
    <property type="match status" value="1"/>
</dbReference>
<organism evidence="5 6">
    <name type="scientific">Stappia sediminis</name>
    <dbReference type="NCBI Taxonomy" id="2692190"/>
    <lineage>
        <taxon>Bacteria</taxon>
        <taxon>Pseudomonadati</taxon>
        <taxon>Pseudomonadota</taxon>
        <taxon>Alphaproteobacteria</taxon>
        <taxon>Hyphomicrobiales</taxon>
        <taxon>Stappiaceae</taxon>
        <taxon>Stappia</taxon>
    </lineage>
</organism>
<comment type="pathway">
    <text evidence="2">Organic acid metabolism; glycolate biosynthesis; glycolate from 2-phosphoglycolate: step 1/1.</text>
</comment>
<comment type="caution">
    <text evidence="5">The sequence shown here is derived from an EMBL/GenBank/DDBJ whole genome shotgun (WGS) entry which is preliminary data.</text>
</comment>
<dbReference type="InterPro" id="IPR036412">
    <property type="entry name" value="HAD-like_sf"/>
</dbReference>
<dbReference type="RefSeq" id="WP_160776228.1">
    <property type="nucleotide sequence ID" value="NZ_WUMV01000006.1"/>
</dbReference>
<dbReference type="SUPFAM" id="SSF56784">
    <property type="entry name" value="HAD-like"/>
    <property type="match status" value="1"/>
</dbReference>
<dbReference type="GO" id="GO:0008967">
    <property type="term" value="F:phosphoglycolate phosphatase activity"/>
    <property type="evidence" value="ECO:0007669"/>
    <property type="project" value="UniProtKB-EC"/>
</dbReference>
<evidence type="ECO:0000256" key="4">
    <source>
        <dbReference type="ARBA" id="ARBA00013078"/>
    </source>
</evidence>
<dbReference type="InterPro" id="IPR023214">
    <property type="entry name" value="HAD_sf"/>
</dbReference>
<comment type="catalytic activity">
    <reaction evidence="1">
        <text>2-phosphoglycolate + H2O = glycolate + phosphate</text>
        <dbReference type="Rhea" id="RHEA:14369"/>
        <dbReference type="ChEBI" id="CHEBI:15377"/>
        <dbReference type="ChEBI" id="CHEBI:29805"/>
        <dbReference type="ChEBI" id="CHEBI:43474"/>
        <dbReference type="ChEBI" id="CHEBI:58033"/>
        <dbReference type="EC" id="3.1.3.18"/>
    </reaction>
</comment>
<keyword evidence="6" id="KW-1185">Reference proteome</keyword>
<dbReference type="InterPro" id="IPR041492">
    <property type="entry name" value="HAD_2"/>
</dbReference>
<name>A0A7X3LVT9_9HYPH</name>
<dbReference type="AlphaFoldDB" id="A0A7X3LVT9"/>
<protein>
    <recommendedName>
        <fullName evidence="4">phosphoglycolate phosphatase</fullName>
        <ecNumber evidence="4">3.1.3.18</ecNumber>
    </recommendedName>
</protein>
<gene>
    <name evidence="5" type="ORF">GR183_13855</name>
</gene>
<dbReference type="Proteomes" id="UP000433101">
    <property type="component" value="Unassembled WGS sequence"/>
</dbReference>
<comment type="similarity">
    <text evidence="3">Belongs to the HAD-like hydrolase superfamily. CbbY/CbbZ/Gph/YieH family.</text>
</comment>
<dbReference type="EMBL" id="WUMV01000006">
    <property type="protein sequence ID" value="MXN65993.1"/>
    <property type="molecule type" value="Genomic_DNA"/>
</dbReference>
<dbReference type="InterPro" id="IPR023198">
    <property type="entry name" value="PGP-like_dom2"/>
</dbReference>
<dbReference type="PANTHER" id="PTHR43434">
    <property type="entry name" value="PHOSPHOGLYCOLATE PHOSPHATASE"/>
    <property type="match status" value="1"/>
</dbReference>